<feature type="signal peptide" evidence="1">
    <location>
        <begin position="1"/>
        <end position="19"/>
    </location>
</feature>
<feature type="chain" id="PRO_5013269229" evidence="1">
    <location>
        <begin position="20"/>
        <end position="116"/>
    </location>
</feature>
<dbReference type="RefSeq" id="WP_073094939.1">
    <property type="nucleotide sequence ID" value="NZ_FRCY01000007.1"/>
</dbReference>
<evidence type="ECO:0000313" key="3">
    <source>
        <dbReference type="Proteomes" id="UP000184513"/>
    </source>
</evidence>
<dbReference type="Proteomes" id="UP000184513">
    <property type="component" value="Unassembled WGS sequence"/>
</dbReference>
<evidence type="ECO:0000313" key="2">
    <source>
        <dbReference type="EMBL" id="SHN11593.1"/>
    </source>
</evidence>
<dbReference type="EMBL" id="FRCY01000007">
    <property type="protein sequence ID" value="SHN11593.1"/>
    <property type="molecule type" value="Genomic_DNA"/>
</dbReference>
<proteinExistence type="predicted"/>
<keyword evidence="1" id="KW-0732">Signal</keyword>
<sequence length="116" mass="13131">MKLMTVICCLIFFSVQVQAQQDLELERQTKDNRFHFQEFEALQFEAVNPEVSTTTFLAKDLSYDKSPTPGPPMGNYGEFKIIVVKLPAAKELKTPADVADSNRNTKAYLVKRDTSP</sequence>
<gene>
    <name evidence="2" type="ORF">SAMN04488057_10715</name>
</gene>
<organism evidence="2 3">
    <name type="scientific">Cyclobacterium lianum</name>
    <dbReference type="NCBI Taxonomy" id="388280"/>
    <lineage>
        <taxon>Bacteria</taxon>
        <taxon>Pseudomonadati</taxon>
        <taxon>Bacteroidota</taxon>
        <taxon>Cytophagia</taxon>
        <taxon>Cytophagales</taxon>
        <taxon>Cyclobacteriaceae</taxon>
        <taxon>Cyclobacterium</taxon>
    </lineage>
</organism>
<reference evidence="2 3" key="1">
    <citation type="submission" date="2016-11" db="EMBL/GenBank/DDBJ databases">
        <authorList>
            <person name="Jaros S."/>
            <person name="Januszkiewicz K."/>
            <person name="Wedrychowicz H."/>
        </authorList>
    </citation>
    <scope>NUCLEOTIDE SEQUENCE [LARGE SCALE GENOMIC DNA]</scope>
    <source>
        <strain evidence="2 3">CGMCC 1.6102</strain>
    </source>
</reference>
<name>A0A1M7P512_9BACT</name>
<protein>
    <submittedName>
        <fullName evidence="2">Uncharacterized protein</fullName>
    </submittedName>
</protein>
<keyword evidence="3" id="KW-1185">Reference proteome</keyword>
<dbReference type="AlphaFoldDB" id="A0A1M7P512"/>
<accession>A0A1M7P512</accession>
<dbReference type="OrthoDB" id="840232at2"/>
<evidence type="ECO:0000256" key="1">
    <source>
        <dbReference type="SAM" id="SignalP"/>
    </source>
</evidence>